<evidence type="ECO:0000256" key="3">
    <source>
        <dbReference type="ARBA" id="ARBA00022741"/>
    </source>
</evidence>
<keyword evidence="5 9" id="KW-0067">ATP-binding</keyword>
<dbReference type="GO" id="GO:0006741">
    <property type="term" value="P:NADP+ biosynthetic process"/>
    <property type="evidence" value="ECO:0007669"/>
    <property type="project" value="UniProtKB-UniRule"/>
</dbReference>
<feature type="binding site" evidence="9">
    <location>
        <begin position="178"/>
        <end position="179"/>
    </location>
    <ligand>
        <name>NAD(+)</name>
        <dbReference type="ChEBI" id="CHEBI:57540"/>
    </ligand>
</feature>
<evidence type="ECO:0000313" key="11">
    <source>
        <dbReference type="Proteomes" id="UP000321419"/>
    </source>
</evidence>
<dbReference type="Proteomes" id="UP000321419">
    <property type="component" value="Unassembled WGS sequence"/>
</dbReference>
<dbReference type="FunFam" id="2.60.200.30:FF:000001">
    <property type="entry name" value="NAD kinase"/>
    <property type="match status" value="1"/>
</dbReference>
<comment type="function">
    <text evidence="9">Involved in the regulation of the intracellular balance of NAD and NADP, and is a key enzyme in the biosynthesis of NADP. Catalyzes specifically the phosphorylation on 2'-hydroxyl of the adenosine moiety of NAD to yield NADP.</text>
</comment>
<keyword evidence="7 9" id="KW-0520">NAD</keyword>
<dbReference type="Gene3D" id="2.60.200.30">
    <property type="entry name" value="Probable inorganic polyphosphate/atp-NAD kinase, domain 2"/>
    <property type="match status" value="1"/>
</dbReference>
<dbReference type="GO" id="GO:0005737">
    <property type="term" value="C:cytoplasm"/>
    <property type="evidence" value="ECO:0007669"/>
    <property type="project" value="UniProtKB-SubCell"/>
</dbReference>
<protein>
    <recommendedName>
        <fullName evidence="9">NAD kinase</fullName>
        <ecNumber evidence="9">2.7.1.23</ecNumber>
    </recommendedName>
    <alternativeName>
        <fullName evidence="9">ATP-dependent NAD kinase</fullName>
    </alternativeName>
</protein>
<keyword evidence="6 9" id="KW-0521">NADP</keyword>
<evidence type="ECO:0000313" key="10">
    <source>
        <dbReference type="EMBL" id="GEK55269.1"/>
    </source>
</evidence>
<feature type="binding site" evidence="9">
    <location>
        <position position="189"/>
    </location>
    <ligand>
        <name>NAD(+)</name>
        <dbReference type="ChEBI" id="CHEBI:57540"/>
    </ligand>
</feature>
<comment type="subcellular location">
    <subcellularLocation>
        <location evidence="9">Cytoplasm</location>
    </subcellularLocation>
</comment>
<evidence type="ECO:0000256" key="1">
    <source>
        <dbReference type="ARBA" id="ARBA00022490"/>
    </source>
</evidence>
<dbReference type="HAMAP" id="MF_00361">
    <property type="entry name" value="NAD_kinase"/>
    <property type="match status" value="1"/>
</dbReference>
<comment type="cofactor">
    <cofactor evidence="9">
        <name>a divalent metal cation</name>
        <dbReference type="ChEBI" id="CHEBI:60240"/>
    </cofactor>
</comment>
<dbReference type="AlphaFoldDB" id="A0A510XWD2"/>
<dbReference type="Pfam" id="PF01513">
    <property type="entry name" value="NAD_kinase"/>
    <property type="match status" value="1"/>
</dbReference>
<dbReference type="GO" id="GO:0003951">
    <property type="term" value="F:NAD+ kinase activity"/>
    <property type="evidence" value="ECO:0007669"/>
    <property type="project" value="UniProtKB-UniRule"/>
</dbReference>
<comment type="similarity">
    <text evidence="9">Belongs to the NAD kinase family.</text>
</comment>
<keyword evidence="4 9" id="KW-0418">Kinase</keyword>
<dbReference type="EC" id="2.7.1.23" evidence="9"/>
<accession>A0A510XWD2</accession>
<dbReference type="Gene3D" id="3.40.50.10330">
    <property type="entry name" value="Probable inorganic polyphosphate/atp-NAD kinase, domain 1"/>
    <property type="match status" value="1"/>
</dbReference>
<keyword evidence="3 9" id="KW-0547">Nucleotide-binding</keyword>
<feature type="binding site" evidence="9">
    <location>
        <position position="206"/>
    </location>
    <ligand>
        <name>NAD(+)</name>
        <dbReference type="ChEBI" id="CHEBI:57540"/>
    </ligand>
</feature>
<keyword evidence="11" id="KW-1185">Reference proteome</keyword>
<proteinExistence type="inferred from homology"/>
<dbReference type="PANTHER" id="PTHR20275">
    <property type="entry name" value="NAD KINASE"/>
    <property type="match status" value="1"/>
</dbReference>
<feature type="binding site" evidence="9">
    <location>
        <begin position="219"/>
        <end position="224"/>
    </location>
    <ligand>
        <name>NAD(+)</name>
        <dbReference type="ChEBI" id="CHEBI:57540"/>
    </ligand>
</feature>
<feature type="active site" description="Proton acceptor" evidence="9">
    <location>
        <position position="104"/>
    </location>
</feature>
<evidence type="ECO:0000256" key="7">
    <source>
        <dbReference type="ARBA" id="ARBA00023027"/>
    </source>
</evidence>
<dbReference type="NCBIfam" id="NF002893">
    <property type="entry name" value="PRK03378.1"/>
    <property type="match status" value="1"/>
</dbReference>
<name>A0A510XWD2_9GAMM</name>
<evidence type="ECO:0000256" key="2">
    <source>
        <dbReference type="ARBA" id="ARBA00022679"/>
    </source>
</evidence>
<evidence type="ECO:0000256" key="4">
    <source>
        <dbReference type="ARBA" id="ARBA00022777"/>
    </source>
</evidence>
<evidence type="ECO:0000256" key="6">
    <source>
        <dbReference type="ARBA" id="ARBA00022857"/>
    </source>
</evidence>
<comment type="caution">
    <text evidence="9">Lacks conserved residue(s) required for the propagation of feature annotation.</text>
</comment>
<dbReference type="GO" id="GO:0019674">
    <property type="term" value="P:NAD+ metabolic process"/>
    <property type="evidence" value="ECO:0007669"/>
    <property type="project" value="InterPro"/>
</dbReference>
<sequence length="324" mass="35395">MNHYHIANSVFSNTSILSYPTNIITFIAALMHSPFKTIGLIGKPNHPKAAATLERLHTFLSALGFSVIVEKRTGGQLSDVPKNNKVDLVTLGEQADLAIVVGGDGNMLGAARVLARFDVAVIGVNRGNLGFLTDLNPEGFEGSLEQVLSGEYLEEQRFLLEVEVYRHNELKSANSAVNEAVLHADKVAHMIEFEAFINNDFVFSQRSDGIIVSTPTGSTAYSLSGGGPILTPELNAISLVPMFPHTLSSRPLVVDADNEVRLKLSLENTDSLQVSCDSHVVLAVLPGDEVVIKKADKKLRLIHPKNYSYYNVLRTKLNWGSRLY</sequence>
<evidence type="ECO:0000256" key="9">
    <source>
        <dbReference type="HAMAP-Rule" id="MF_00361"/>
    </source>
</evidence>
<dbReference type="InterPro" id="IPR017438">
    <property type="entry name" value="ATP-NAD_kinase_N"/>
</dbReference>
<dbReference type="GO" id="GO:0005524">
    <property type="term" value="F:ATP binding"/>
    <property type="evidence" value="ECO:0007669"/>
    <property type="project" value="UniProtKB-KW"/>
</dbReference>
<dbReference type="GO" id="GO:0051287">
    <property type="term" value="F:NAD binding"/>
    <property type="evidence" value="ECO:0007669"/>
    <property type="project" value="UniProtKB-ARBA"/>
</dbReference>
<keyword evidence="1 9" id="KW-0963">Cytoplasm</keyword>
<keyword evidence="2 9" id="KW-0808">Transferase</keyword>
<dbReference type="InterPro" id="IPR017437">
    <property type="entry name" value="ATP-NAD_kinase_PpnK-typ_C"/>
</dbReference>
<feature type="binding site" evidence="9">
    <location>
        <begin position="104"/>
        <end position="105"/>
    </location>
    <ligand>
        <name>NAD(+)</name>
        <dbReference type="ChEBI" id="CHEBI:57540"/>
    </ligand>
</feature>
<organism evidence="10 11">
    <name type="scientific">Pseudoalteromonas espejiana</name>
    <dbReference type="NCBI Taxonomy" id="28107"/>
    <lineage>
        <taxon>Bacteria</taxon>
        <taxon>Pseudomonadati</taxon>
        <taxon>Pseudomonadota</taxon>
        <taxon>Gammaproteobacteria</taxon>
        <taxon>Alteromonadales</taxon>
        <taxon>Pseudoalteromonadaceae</taxon>
        <taxon>Pseudoalteromonas</taxon>
    </lineage>
</organism>
<comment type="catalytic activity">
    <reaction evidence="8 9">
        <text>NAD(+) + ATP = ADP + NADP(+) + H(+)</text>
        <dbReference type="Rhea" id="RHEA:18629"/>
        <dbReference type="ChEBI" id="CHEBI:15378"/>
        <dbReference type="ChEBI" id="CHEBI:30616"/>
        <dbReference type="ChEBI" id="CHEBI:57540"/>
        <dbReference type="ChEBI" id="CHEBI:58349"/>
        <dbReference type="ChEBI" id="CHEBI:456216"/>
        <dbReference type="EC" id="2.7.1.23"/>
    </reaction>
</comment>
<dbReference type="Pfam" id="PF20143">
    <property type="entry name" value="NAD_kinase_C"/>
    <property type="match status" value="1"/>
</dbReference>
<dbReference type="NCBIfam" id="NF002306">
    <property type="entry name" value="PRK01231.1"/>
    <property type="match status" value="1"/>
</dbReference>
<dbReference type="PANTHER" id="PTHR20275:SF0">
    <property type="entry name" value="NAD KINASE"/>
    <property type="match status" value="1"/>
</dbReference>
<dbReference type="SUPFAM" id="SSF111331">
    <property type="entry name" value="NAD kinase/diacylglycerol kinase-like"/>
    <property type="match status" value="1"/>
</dbReference>
<evidence type="ECO:0000256" key="5">
    <source>
        <dbReference type="ARBA" id="ARBA00022840"/>
    </source>
</evidence>
<dbReference type="InterPro" id="IPR016064">
    <property type="entry name" value="NAD/diacylglycerol_kinase_sf"/>
</dbReference>
<dbReference type="EMBL" id="BJUM01000018">
    <property type="protein sequence ID" value="GEK55269.1"/>
    <property type="molecule type" value="Genomic_DNA"/>
</dbReference>
<evidence type="ECO:0000256" key="8">
    <source>
        <dbReference type="ARBA" id="ARBA00047925"/>
    </source>
</evidence>
<comment type="caution">
    <text evidence="10">The sequence shown here is derived from an EMBL/GenBank/DDBJ whole genome shotgun (WGS) entry which is preliminary data.</text>
</comment>
<gene>
    <name evidence="9 10" type="primary">nadK</name>
    <name evidence="10" type="ORF">PES01_21140</name>
</gene>
<dbReference type="GO" id="GO:0046872">
    <property type="term" value="F:metal ion binding"/>
    <property type="evidence" value="ECO:0007669"/>
    <property type="project" value="UniProtKB-UniRule"/>
</dbReference>
<dbReference type="InterPro" id="IPR002504">
    <property type="entry name" value="NADK"/>
</dbReference>
<feature type="binding site" evidence="9">
    <location>
        <position position="208"/>
    </location>
    <ligand>
        <name>NAD(+)</name>
        <dbReference type="ChEBI" id="CHEBI:57540"/>
    </ligand>
</feature>
<reference evidence="10 11" key="1">
    <citation type="submission" date="2019-07" db="EMBL/GenBank/DDBJ databases">
        <title>Whole genome shotgun sequence of Pseudoalteromonas espejiana NBRC 102222.</title>
        <authorList>
            <person name="Hosoyama A."/>
            <person name="Uohara A."/>
            <person name="Ohji S."/>
            <person name="Ichikawa N."/>
        </authorList>
    </citation>
    <scope>NUCLEOTIDE SEQUENCE [LARGE SCALE GENOMIC DNA]</scope>
    <source>
        <strain evidence="10 11">NBRC 102222</strain>
    </source>
</reference>